<dbReference type="HAMAP" id="MF_00374">
    <property type="entry name" value="Ribosomal_uL29"/>
    <property type="match status" value="1"/>
</dbReference>
<evidence type="ECO:0000256" key="4">
    <source>
        <dbReference type="ARBA" id="ARBA00035204"/>
    </source>
</evidence>
<dbReference type="SUPFAM" id="SSF46561">
    <property type="entry name" value="Ribosomal protein L29 (L29p)"/>
    <property type="match status" value="1"/>
</dbReference>
<proteinExistence type="inferred from homology"/>
<dbReference type="GO" id="GO:0003735">
    <property type="term" value="F:structural constituent of ribosome"/>
    <property type="evidence" value="ECO:0007669"/>
    <property type="project" value="InterPro"/>
</dbReference>
<evidence type="ECO:0000313" key="6">
    <source>
        <dbReference type="EMBL" id="TMI82914.1"/>
    </source>
</evidence>
<accession>A0A537JHC4</accession>
<dbReference type="CDD" id="cd00427">
    <property type="entry name" value="Ribosomal_L29_HIP"/>
    <property type="match status" value="1"/>
</dbReference>
<dbReference type="NCBIfam" id="TIGR00012">
    <property type="entry name" value="L29"/>
    <property type="match status" value="1"/>
</dbReference>
<dbReference type="PANTHER" id="PTHR10916:SF0">
    <property type="entry name" value="LARGE RIBOSOMAL SUBUNIT PROTEIN UL29C"/>
    <property type="match status" value="1"/>
</dbReference>
<dbReference type="PANTHER" id="PTHR10916">
    <property type="entry name" value="60S RIBOSOMAL PROTEIN L35/50S RIBOSOMAL PROTEIN L29"/>
    <property type="match status" value="1"/>
</dbReference>
<evidence type="ECO:0000256" key="5">
    <source>
        <dbReference type="HAMAP-Rule" id="MF_00374"/>
    </source>
</evidence>
<keyword evidence="2 5" id="KW-0689">Ribosomal protein</keyword>
<evidence type="ECO:0000256" key="3">
    <source>
        <dbReference type="ARBA" id="ARBA00023274"/>
    </source>
</evidence>
<keyword evidence="3 5" id="KW-0687">Ribonucleoprotein</keyword>
<dbReference type="Pfam" id="PF00831">
    <property type="entry name" value="Ribosomal_L29"/>
    <property type="match status" value="1"/>
</dbReference>
<evidence type="ECO:0000256" key="1">
    <source>
        <dbReference type="ARBA" id="ARBA00009254"/>
    </source>
</evidence>
<sequence length="71" mass="7824">MSGSELRELGAADLHKRLQEARQELFSLRLQRASGKLLNPARVVLLRRTVAQLLTVLSERERTGAAAGGRT</sequence>
<dbReference type="GO" id="GO:0006412">
    <property type="term" value="P:translation"/>
    <property type="evidence" value="ECO:0007669"/>
    <property type="project" value="UniProtKB-UniRule"/>
</dbReference>
<dbReference type="AlphaFoldDB" id="A0A537JHC4"/>
<dbReference type="GO" id="GO:0022625">
    <property type="term" value="C:cytosolic large ribosomal subunit"/>
    <property type="evidence" value="ECO:0007669"/>
    <property type="project" value="TreeGrafter"/>
</dbReference>
<name>A0A537JHC4_9BACT</name>
<dbReference type="Gene3D" id="1.10.287.310">
    <property type="match status" value="1"/>
</dbReference>
<evidence type="ECO:0000256" key="2">
    <source>
        <dbReference type="ARBA" id="ARBA00022980"/>
    </source>
</evidence>
<comment type="caution">
    <text evidence="6">The sequence shown here is derived from an EMBL/GenBank/DDBJ whole genome shotgun (WGS) entry which is preliminary data.</text>
</comment>
<organism evidence="6 7">
    <name type="scientific">Candidatus Segetimicrobium genomatis</name>
    <dbReference type="NCBI Taxonomy" id="2569760"/>
    <lineage>
        <taxon>Bacteria</taxon>
        <taxon>Bacillati</taxon>
        <taxon>Candidatus Sysuimicrobiota</taxon>
        <taxon>Candidatus Sysuimicrobiia</taxon>
        <taxon>Candidatus Sysuimicrobiales</taxon>
        <taxon>Candidatus Segetimicrobiaceae</taxon>
        <taxon>Candidatus Segetimicrobium</taxon>
    </lineage>
</organism>
<protein>
    <recommendedName>
        <fullName evidence="4 5">Large ribosomal subunit protein uL29</fullName>
    </recommendedName>
</protein>
<dbReference type="InterPro" id="IPR036049">
    <property type="entry name" value="Ribosomal_uL29_sf"/>
</dbReference>
<evidence type="ECO:0000313" key="7">
    <source>
        <dbReference type="Proteomes" id="UP000318093"/>
    </source>
</evidence>
<comment type="similarity">
    <text evidence="1 5">Belongs to the universal ribosomal protein uL29 family.</text>
</comment>
<dbReference type="InterPro" id="IPR001854">
    <property type="entry name" value="Ribosomal_uL29"/>
</dbReference>
<gene>
    <name evidence="5" type="primary">rpmC</name>
    <name evidence="6" type="ORF">E6H03_04745</name>
</gene>
<dbReference type="InterPro" id="IPR050063">
    <property type="entry name" value="Ribosomal_protein_uL29"/>
</dbReference>
<dbReference type="Proteomes" id="UP000318093">
    <property type="component" value="Unassembled WGS sequence"/>
</dbReference>
<reference evidence="6 7" key="1">
    <citation type="journal article" date="2019" name="Nat. Microbiol.">
        <title>Mediterranean grassland soil C-N compound turnover is dependent on rainfall and depth, and is mediated by genomically divergent microorganisms.</title>
        <authorList>
            <person name="Diamond S."/>
            <person name="Andeer P.F."/>
            <person name="Li Z."/>
            <person name="Crits-Christoph A."/>
            <person name="Burstein D."/>
            <person name="Anantharaman K."/>
            <person name="Lane K.R."/>
            <person name="Thomas B.C."/>
            <person name="Pan C."/>
            <person name="Northen T.R."/>
            <person name="Banfield J.F."/>
        </authorList>
    </citation>
    <scope>NUCLEOTIDE SEQUENCE [LARGE SCALE GENOMIC DNA]</scope>
    <source>
        <strain evidence="6">NP_6</strain>
    </source>
</reference>
<dbReference type="EMBL" id="VBAN01000137">
    <property type="protein sequence ID" value="TMI82914.1"/>
    <property type="molecule type" value="Genomic_DNA"/>
</dbReference>